<evidence type="ECO:0000256" key="4">
    <source>
        <dbReference type="ARBA" id="ARBA00022475"/>
    </source>
</evidence>
<sequence length="319" mass="31960">MTRLLGGREATLAAACLVAALVFAAASPVFLTPGNLLTVLRNSTELLLAALGMTLLLAMGAIDVSIGMAMGLAAIVVGQLLMAGIDPALAGIAGPLAGAALGLVAGAVVAFGKIPAIVATLGLLGVYRAGIFLTLGGAWLSGIPTGLTDLVATPVLGVPPAIVLIGLAYLAVFVLLRRTPFGPHLLAVGNSDEKARLSGIAVTRIRLMTFVVAGALAGLAATFYIATYRNVSMTIGATLPLEAIAAAVLGGTSILGGRCTLVGTVLGVILIRLMQNGLLLVGVPSLWQPVVTGAMLLIVLGLEAGAGSEGLRRLVRRPA</sequence>
<dbReference type="Pfam" id="PF02653">
    <property type="entry name" value="BPD_transp_2"/>
    <property type="match status" value="1"/>
</dbReference>
<evidence type="ECO:0000256" key="1">
    <source>
        <dbReference type="ARBA" id="ARBA00004651"/>
    </source>
</evidence>
<keyword evidence="7 11" id="KW-1133">Transmembrane helix</keyword>
<feature type="transmembrane region" description="Helical" evidence="11">
    <location>
        <begin position="247"/>
        <end position="274"/>
    </location>
</feature>
<dbReference type="AlphaFoldDB" id="A0A1E3H677"/>
<reference evidence="12 13" key="1">
    <citation type="submission" date="2016-07" db="EMBL/GenBank/DDBJ databases">
        <title>Draft Genome Sequence of Methylobrevis pamukkalensis PK2.</title>
        <authorList>
            <person name="Vasilenko O.V."/>
            <person name="Doronina N.V."/>
            <person name="Shmareva M.N."/>
            <person name="Tarlachkov S.V."/>
            <person name="Mustakhimov I."/>
            <person name="Trotsenko Y.A."/>
        </authorList>
    </citation>
    <scope>NUCLEOTIDE SEQUENCE [LARGE SCALE GENOMIC DNA]</scope>
    <source>
        <strain evidence="12 13">PK2</strain>
    </source>
</reference>
<evidence type="ECO:0000256" key="6">
    <source>
        <dbReference type="ARBA" id="ARBA00022692"/>
    </source>
</evidence>
<dbReference type="OrthoDB" id="9808136at2"/>
<dbReference type="GO" id="GO:0022857">
    <property type="term" value="F:transmembrane transporter activity"/>
    <property type="evidence" value="ECO:0007669"/>
    <property type="project" value="InterPro"/>
</dbReference>
<comment type="subunit">
    <text evidence="2">The complex is composed of two ATP-binding proteins (LsrA), two transmembrane proteins (LsrC and LsrD) and a solute-binding protein (LsrB).</text>
</comment>
<keyword evidence="5" id="KW-0997">Cell inner membrane</keyword>
<comment type="subcellular location">
    <subcellularLocation>
        <location evidence="1">Cell membrane</location>
        <topology evidence="1">Multi-pass membrane protein</topology>
    </subcellularLocation>
</comment>
<keyword evidence="13" id="KW-1185">Reference proteome</keyword>
<dbReference type="InterPro" id="IPR001851">
    <property type="entry name" value="ABC_transp_permease"/>
</dbReference>
<gene>
    <name evidence="12" type="primary">lsrC</name>
    <name evidence="12" type="ORF">A6302_00861</name>
</gene>
<feature type="transmembrane region" description="Helical" evidence="11">
    <location>
        <begin position="117"/>
        <end position="140"/>
    </location>
</feature>
<evidence type="ECO:0000256" key="3">
    <source>
        <dbReference type="ARBA" id="ARBA00022448"/>
    </source>
</evidence>
<evidence type="ECO:0000256" key="2">
    <source>
        <dbReference type="ARBA" id="ARBA00011262"/>
    </source>
</evidence>
<evidence type="ECO:0000256" key="10">
    <source>
        <dbReference type="ARBA" id="ARBA00039382"/>
    </source>
</evidence>
<evidence type="ECO:0000256" key="11">
    <source>
        <dbReference type="SAM" id="Phobius"/>
    </source>
</evidence>
<feature type="transmembrane region" description="Helical" evidence="11">
    <location>
        <begin position="152"/>
        <end position="176"/>
    </location>
</feature>
<accession>A0A1E3H677</accession>
<name>A0A1E3H677_9HYPH</name>
<evidence type="ECO:0000256" key="9">
    <source>
        <dbReference type="ARBA" id="ARBA00025439"/>
    </source>
</evidence>
<evidence type="ECO:0000256" key="8">
    <source>
        <dbReference type="ARBA" id="ARBA00023136"/>
    </source>
</evidence>
<comment type="function">
    <text evidence="9">Part of the ABC transporter complex LsrABCD involved in autoinducer 2 (AI-2) import. Probably responsible for the translocation of the substrate across the membrane.</text>
</comment>
<dbReference type="CDD" id="cd06579">
    <property type="entry name" value="TM_PBP1_transp_AraH_like"/>
    <property type="match status" value="1"/>
</dbReference>
<feature type="transmembrane region" description="Helical" evidence="11">
    <location>
        <begin position="50"/>
        <end position="77"/>
    </location>
</feature>
<evidence type="ECO:0000313" key="13">
    <source>
        <dbReference type="Proteomes" id="UP000094622"/>
    </source>
</evidence>
<feature type="transmembrane region" description="Helical" evidence="11">
    <location>
        <begin position="286"/>
        <end position="307"/>
    </location>
</feature>
<keyword evidence="3" id="KW-0813">Transport</keyword>
<dbReference type="GO" id="GO:0005886">
    <property type="term" value="C:plasma membrane"/>
    <property type="evidence" value="ECO:0007669"/>
    <property type="project" value="UniProtKB-SubCell"/>
</dbReference>
<feature type="transmembrane region" description="Helical" evidence="11">
    <location>
        <begin position="205"/>
        <end position="226"/>
    </location>
</feature>
<keyword evidence="4" id="KW-1003">Cell membrane</keyword>
<evidence type="ECO:0000256" key="5">
    <source>
        <dbReference type="ARBA" id="ARBA00022519"/>
    </source>
</evidence>
<evidence type="ECO:0000313" key="12">
    <source>
        <dbReference type="EMBL" id="ODN71822.1"/>
    </source>
</evidence>
<dbReference type="PANTHER" id="PTHR32196">
    <property type="entry name" value="ABC TRANSPORTER PERMEASE PROTEIN YPHD-RELATED-RELATED"/>
    <property type="match status" value="1"/>
</dbReference>
<dbReference type="RefSeq" id="WP_069305925.1">
    <property type="nucleotide sequence ID" value="NZ_MCRJ01000013.1"/>
</dbReference>
<dbReference type="PATRIC" id="fig|1439726.3.peg.902"/>
<dbReference type="EMBL" id="MCRJ01000013">
    <property type="protein sequence ID" value="ODN71822.1"/>
    <property type="molecule type" value="Genomic_DNA"/>
</dbReference>
<proteinExistence type="predicted"/>
<feature type="transmembrane region" description="Helical" evidence="11">
    <location>
        <begin position="89"/>
        <end position="111"/>
    </location>
</feature>
<protein>
    <recommendedName>
        <fullName evidence="10">Autoinducer 2 import system permease protein LsrC</fullName>
    </recommendedName>
</protein>
<keyword evidence="6 11" id="KW-0812">Transmembrane</keyword>
<dbReference type="PANTHER" id="PTHR32196:SF29">
    <property type="entry name" value="AUTOINDUCER 2 IMPORT SYSTEM PERMEASE PROTEIN LSRC"/>
    <property type="match status" value="1"/>
</dbReference>
<organism evidence="12 13">
    <name type="scientific">Methylobrevis pamukkalensis</name>
    <dbReference type="NCBI Taxonomy" id="1439726"/>
    <lineage>
        <taxon>Bacteria</taxon>
        <taxon>Pseudomonadati</taxon>
        <taxon>Pseudomonadota</taxon>
        <taxon>Alphaproteobacteria</taxon>
        <taxon>Hyphomicrobiales</taxon>
        <taxon>Pleomorphomonadaceae</taxon>
        <taxon>Methylobrevis</taxon>
    </lineage>
</organism>
<comment type="caution">
    <text evidence="12">The sequence shown here is derived from an EMBL/GenBank/DDBJ whole genome shotgun (WGS) entry which is preliminary data.</text>
</comment>
<keyword evidence="8 11" id="KW-0472">Membrane</keyword>
<evidence type="ECO:0000256" key="7">
    <source>
        <dbReference type="ARBA" id="ARBA00022989"/>
    </source>
</evidence>
<dbReference type="Proteomes" id="UP000094622">
    <property type="component" value="Unassembled WGS sequence"/>
</dbReference>